<accession>A0A2I1DX12</accession>
<dbReference type="PROSITE" id="PS50097">
    <property type="entry name" value="BTB"/>
    <property type="match status" value="1"/>
</dbReference>
<reference evidence="4 5" key="2">
    <citation type="submission" date="2017-09" db="EMBL/GenBank/DDBJ databases">
        <title>Extensive intraspecific genome diversity in a model arbuscular mycorrhizal fungus.</title>
        <authorList>
            <person name="Chen E.C."/>
            <person name="Morin E."/>
            <person name="Beaudet D."/>
            <person name="Noel J."/>
            <person name="Ndikumana S."/>
            <person name="Charron P."/>
            <person name="St-Onge C."/>
            <person name="Giorgi J."/>
            <person name="Grigoriev I.V."/>
            <person name="Roux C."/>
            <person name="Martin F.M."/>
            <person name="Corradi N."/>
        </authorList>
    </citation>
    <scope>NUCLEOTIDE SEQUENCE [LARGE SCALE GENOMIC DNA]</scope>
    <source>
        <strain evidence="4 5">A5</strain>
    </source>
</reference>
<dbReference type="PANTHER" id="PTHR24410">
    <property type="entry name" value="HL07962P-RELATED"/>
    <property type="match status" value="1"/>
</dbReference>
<dbReference type="InterPro" id="IPR001870">
    <property type="entry name" value="B30.2/SPRY"/>
</dbReference>
<dbReference type="Proteomes" id="UP000232722">
    <property type="component" value="Unassembled WGS sequence"/>
</dbReference>
<dbReference type="SMART" id="SM00225">
    <property type="entry name" value="BTB"/>
    <property type="match status" value="1"/>
</dbReference>
<reference evidence="4 5" key="1">
    <citation type="submission" date="2016-04" db="EMBL/GenBank/DDBJ databases">
        <title>Genome analyses suggest a sexual origin of heterokaryosis in a supposedly ancient asexual fungus.</title>
        <authorList>
            <person name="Ropars J."/>
            <person name="Sedzielewska K."/>
            <person name="Noel J."/>
            <person name="Charron P."/>
            <person name="Farinelli L."/>
            <person name="Marton T."/>
            <person name="Kruger M."/>
            <person name="Pelin A."/>
            <person name="Brachmann A."/>
            <person name="Corradi N."/>
        </authorList>
    </citation>
    <scope>NUCLEOTIDE SEQUENCE [LARGE SCALE GENOMIC DNA]</scope>
    <source>
        <strain evidence="4 5">A5</strain>
    </source>
</reference>
<dbReference type="Gene3D" id="2.60.120.920">
    <property type="match status" value="1"/>
</dbReference>
<reference evidence="3" key="3">
    <citation type="submission" date="2020-05" db="EMBL/GenBank/DDBJ databases">
        <authorList>
            <person name="Rincon C."/>
            <person name="Sanders R I."/>
            <person name="Robbins C."/>
            <person name="Chaturvedi A."/>
        </authorList>
    </citation>
    <scope>NUCLEOTIDE SEQUENCE</scope>
    <source>
        <strain evidence="3">CHB12</strain>
    </source>
</reference>
<evidence type="ECO:0000313" key="4">
    <source>
        <dbReference type="EMBL" id="PKC02193.1"/>
    </source>
</evidence>
<dbReference type="Gene3D" id="3.30.710.10">
    <property type="entry name" value="Potassium Channel Kv1.1, Chain A"/>
    <property type="match status" value="1"/>
</dbReference>
<dbReference type="InterPro" id="IPR011333">
    <property type="entry name" value="SKP1/BTB/POZ_sf"/>
</dbReference>
<evidence type="ECO:0000313" key="3">
    <source>
        <dbReference type="EMBL" id="CAB5396049.1"/>
    </source>
</evidence>
<dbReference type="SUPFAM" id="SSF49899">
    <property type="entry name" value="Concanavalin A-like lectins/glucanases"/>
    <property type="match status" value="1"/>
</dbReference>
<dbReference type="SUPFAM" id="SSF54695">
    <property type="entry name" value="POZ domain"/>
    <property type="match status" value="1"/>
</dbReference>
<dbReference type="Pfam" id="PF00651">
    <property type="entry name" value="BTB"/>
    <property type="match status" value="1"/>
</dbReference>
<protein>
    <recommendedName>
        <fullName evidence="7">BTB domain-containing protein</fullName>
    </recommendedName>
</protein>
<dbReference type="CDD" id="cd18186">
    <property type="entry name" value="BTB_POZ_ZBTB_KLHL-like"/>
    <property type="match status" value="1"/>
</dbReference>
<evidence type="ECO:0000313" key="5">
    <source>
        <dbReference type="Proteomes" id="UP000232722"/>
    </source>
</evidence>
<dbReference type="InterPro" id="IPR051481">
    <property type="entry name" value="BTB-POZ/Galectin-3-binding"/>
</dbReference>
<dbReference type="EMBL" id="LLXJ01001436">
    <property type="protein sequence ID" value="PKC02193.1"/>
    <property type="molecule type" value="Genomic_DNA"/>
</dbReference>
<evidence type="ECO:0008006" key="7">
    <source>
        <dbReference type="Google" id="ProtNLM"/>
    </source>
</evidence>
<dbReference type="PANTHER" id="PTHR24410:SF23">
    <property type="entry name" value="BTB DOMAIN-CONTAINING PROTEIN-RELATED"/>
    <property type="match status" value="1"/>
</dbReference>
<proteinExistence type="predicted"/>
<dbReference type="VEuPathDB" id="FungiDB:FUN_008264"/>
<feature type="domain" description="B30.2/SPRY" evidence="2">
    <location>
        <begin position="275"/>
        <end position="450"/>
    </location>
</feature>
<evidence type="ECO:0000259" key="1">
    <source>
        <dbReference type="PROSITE" id="PS50097"/>
    </source>
</evidence>
<dbReference type="InterPro" id="IPR003877">
    <property type="entry name" value="SPRY_dom"/>
</dbReference>
<evidence type="ECO:0000259" key="2">
    <source>
        <dbReference type="PROSITE" id="PS50188"/>
    </source>
</evidence>
<dbReference type="PROSITE" id="PS50188">
    <property type="entry name" value="B302_SPRY"/>
    <property type="match status" value="1"/>
</dbReference>
<dbReference type="InterPro" id="IPR000210">
    <property type="entry name" value="BTB/POZ_dom"/>
</dbReference>
<dbReference type="OrthoDB" id="2312148at2759"/>
<sequence>MITNNSSPRGRSLEKDFKRLIDDERFHDIAIKCSDGETIYSCKAILATRSDFFNSCIFNESLESNNNLLFKNINSAAMKVLLEFLYTSNVEGLITVDNIVEVYYASIHFDLIDLQDHIIESTRKFSMDKNVDVGKKLLSECVKKFSINVDNKMSQVLINWVAKNKLENSEIDSLSLKGLKYFLEKTYDTQIPFATPEFNIWEYTLAKFIRKVIQNETIIERILDKKSFSMCEPQEIEGIKNHSTPLIKFINLKRMDGEEIEQHVEPFGTYPTQELKKSYSSILNGRGLGFIRGVPIFRWKNNGSSLKISVDGFTVEGNGLVKPKSVLGNLIFKGKGVYEWNILIEKLNNKVYIGICDINVNLNENDKVYHGWVLGSDGYAYHEKKWKRCCAKFKEGNKITIHLDMKNKTCAFSINNNKKFVVSGWQNIPSQVYPIASLGHTSKLRIEPKN</sequence>
<name>A0A2I1DX12_9GLOM</name>
<dbReference type="AlphaFoldDB" id="A0A2I1DX12"/>
<gene>
    <name evidence="3" type="ORF">CHRIB12_LOCUS24144</name>
    <name evidence="4" type="ORF">RhiirA5_425595</name>
</gene>
<evidence type="ECO:0000313" key="6">
    <source>
        <dbReference type="Proteomes" id="UP000684084"/>
    </source>
</evidence>
<dbReference type="VEuPathDB" id="FungiDB:FUN_008265"/>
<dbReference type="Proteomes" id="UP000684084">
    <property type="component" value="Unassembled WGS sequence"/>
</dbReference>
<dbReference type="InterPro" id="IPR043136">
    <property type="entry name" value="B30.2/SPRY_sf"/>
</dbReference>
<dbReference type="VEuPathDB" id="FungiDB:RhiirFUN_008627"/>
<dbReference type="VEuPathDB" id="FungiDB:RhiirA1_448497"/>
<dbReference type="InterPro" id="IPR013320">
    <property type="entry name" value="ConA-like_dom_sf"/>
</dbReference>
<feature type="domain" description="BTB" evidence="1">
    <location>
        <begin position="27"/>
        <end position="91"/>
    </location>
</feature>
<dbReference type="EMBL" id="CAGKOT010000108">
    <property type="protein sequence ID" value="CAB5396049.1"/>
    <property type="molecule type" value="Genomic_DNA"/>
</dbReference>
<comment type="caution">
    <text evidence="3">The sequence shown here is derived from an EMBL/GenBank/DDBJ whole genome shotgun (WGS) entry which is preliminary data.</text>
</comment>
<organism evidence="3 6">
    <name type="scientific">Rhizophagus irregularis</name>
    <dbReference type="NCBI Taxonomy" id="588596"/>
    <lineage>
        <taxon>Eukaryota</taxon>
        <taxon>Fungi</taxon>
        <taxon>Fungi incertae sedis</taxon>
        <taxon>Mucoromycota</taxon>
        <taxon>Glomeromycotina</taxon>
        <taxon>Glomeromycetes</taxon>
        <taxon>Glomerales</taxon>
        <taxon>Glomeraceae</taxon>
        <taxon>Rhizophagus</taxon>
    </lineage>
</organism>
<dbReference type="Pfam" id="PF00622">
    <property type="entry name" value="SPRY"/>
    <property type="match status" value="1"/>
</dbReference>